<dbReference type="PANTHER" id="PTHR21450:SF23">
    <property type="entry name" value="PROTEIN ALTERED PHOSPHATE STARVATION RESPONSE 1"/>
    <property type="match status" value="1"/>
</dbReference>
<dbReference type="Proteomes" id="UP001227230">
    <property type="component" value="Chromosome 4"/>
</dbReference>
<accession>A0ABY9BTD3</accession>
<proteinExistence type="predicted"/>
<name>A0ABY9BTD3_VITVI</name>
<evidence type="ECO:0000313" key="2">
    <source>
        <dbReference type="EMBL" id="WJZ86218.1"/>
    </source>
</evidence>
<evidence type="ECO:0000259" key="1">
    <source>
        <dbReference type="Pfam" id="PF04783"/>
    </source>
</evidence>
<protein>
    <recommendedName>
        <fullName evidence="1">DUF630 domain-containing protein</fullName>
    </recommendedName>
</protein>
<reference evidence="2 3" key="1">
    <citation type="journal article" date="2023" name="Hortic Res">
        <title>The complete reference genome for grapevine (Vitis vinifera L.) genetics and breeding.</title>
        <authorList>
            <person name="Shi X."/>
            <person name="Cao S."/>
            <person name="Wang X."/>
            <person name="Huang S."/>
            <person name="Wang Y."/>
            <person name="Liu Z."/>
            <person name="Liu W."/>
            <person name="Leng X."/>
            <person name="Peng Y."/>
            <person name="Wang N."/>
            <person name="Wang Y."/>
            <person name="Ma Z."/>
            <person name="Xu X."/>
            <person name="Zhang F."/>
            <person name="Xue H."/>
            <person name="Zhong H."/>
            <person name="Wang Y."/>
            <person name="Zhang K."/>
            <person name="Velt A."/>
            <person name="Avia K."/>
            <person name="Holtgrawe D."/>
            <person name="Grimplet J."/>
            <person name="Matus J.T."/>
            <person name="Ware D."/>
            <person name="Wu X."/>
            <person name="Wang H."/>
            <person name="Liu C."/>
            <person name="Fang Y."/>
            <person name="Rustenholz C."/>
            <person name="Cheng Z."/>
            <person name="Xiao H."/>
            <person name="Zhou Y."/>
        </authorList>
    </citation>
    <scope>NUCLEOTIDE SEQUENCE [LARGE SCALE GENOMIC DNA]</scope>
    <source>
        <strain evidence="3">cv. Pinot noir / PN40024</strain>
        <tissue evidence="2">Leaf</tissue>
    </source>
</reference>
<feature type="domain" description="DUF630" evidence="1">
    <location>
        <begin position="2"/>
        <end position="47"/>
    </location>
</feature>
<dbReference type="Pfam" id="PF04783">
    <property type="entry name" value="DUF630"/>
    <property type="match status" value="1"/>
</dbReference>
<organism evidence="2 3">
    <name type="scientific">Vitis vinifera</name>
    <name type="common">Grape</name>
    <dbReference type="NCBI Taxonomy" id="29760"/>
    <lineage>
        <taxon>Eukaryota</taxon>
        <taxon>Viridiplantae</taxon>
        <taxon>Streptophyta</taxon>
        <taxon>Embryophyta</taxon>
        <taxon>Tracheophyta</taxon>
        <taxon>Spermatophyta</taxon>
        <taxon>Magnoliopsida</taxon>
        <taxon>eudicotyledons</taxon>
        <taxon>Gunneridae</taxon>
        <taxon>Pentapetalae</taxon>
        <taxon>rosids</taxon>
        <taxon>Vitales</taxon>
        <taxon>Vitaceae</taxon>
        <taxon>Viteae</taxon>
        <taxon>Vitis</taxon>
    </lineage>
</organism>
<dbReference type="EMBL" id="CP126651">
    <property type="protein sequence ID" value="WJZ86218.1"/>
    <property type="molecule type" value="Genomic_DNA"/>
</dbReference>
<sequence length="101" mass="11539">MVSRCKARKRYMKQFVKARQALSAAHSMYIRSLRGTGSALLQFATAETNLYHHHLTPILPSPPPPMSPSSDTWTSSQPRPLICRLRLLLLHHHSSPLNFFF</sequence>
<evidence type="ECO:0000313" key="3">
    <source>
        <dbReference type="Proteomes" id="UP001227230"/>
    </source>
</evidence>
<dbReference type="InterPro" id="IPR006868">
    <property type="entry name" value="DUF630"/>
</dbReference>
<dbReference type="PANTHER" id="PTHR21450">
    <property type="entry name" value="PROTEIN ALTERED PHOSPHATE STARVATION RESPONSE 1"/>
    <property type="match status" value="1"/>
</dbReference>
<keyword evidence="3" id="KW-1185">Reference proteome</keyword>
<gene>
    <name evidence="2" type="ORF">VitviT2T_005699</name>
</gene>